<name>A0ACD5W9C5_AVESA</name>
<evidence type="ECO:0000313" key="1">
    <source>
        <dbReference type="EnsemblPlants" id="AVESA.00010b.r2.4AG0578790.1.CDS.1"/>
    </source>
</evidence>
<reference evidence="1" key="2">
    <citation type="submission" date="2025-09" db="UniProtKB">
        <authorList>
            <consortium name="EnsemblPlants"/>
        </authorList>
    </citation>
    <scope>IDENTIFICATION</scope>
</reference>
<accession>A0ACD5W9C5</accession>
<reference evidence="1" key="1">
    <citation type="submission" date="2021-05" db="EMBL/GenBank/DDBJ databases">
        <authorList>
            <person name="Scholz U."/>
            <person name="Mascher M."/>
            <person name="Fiebig A."/>
        </authorList>
    </citation>
    <scope>NUCLEOTIDE SEQUENCE [LARGE SCALE GENOMIC DNA]</scope>
</reference>
<proteinExistence type="predicted"/>
<organism evidence="1 2">
    <name type="scientific">Avena sativa</name>
    <name type="common">Oat</name>
    <dbReference type="NCBI Taxonomy" id="4498"/>
    <lineage>
        <taxon>Eukaryota</taxon>
        <taxon>Viridiplantae</taxon>
        <taxon>Streptophyta</taxon>
        <taxon>Embryophyta</taxon>
        <taxon>Tracheophyta</taxon>
        <taxon>Spermatophyta</taxon>
        <taxon>Magnoliopsida</taxon>
        <taxon>Liliopsida</taxon>
        <taxon>Poales</taxon>
        <taxon>Poaceae</taxon>
        <taxon>BOP clade</taxon>
        <taxon>Pooideae</taxon>
        <taxon>Poodae</taxon>
        <taxon>Poeae</taxon>
        <taxon>Poeae Chloroplast Group 1 (Aveneae type)</taxon>
        <taxon>Aveninae</taxon>
        <taxon>Avena</taxon>
    </lineage>
</organism>
<dbReference type="Proteomes" id="UP001732700">
    <property type="component" value="Chromosome 4A"/>
</dbReference>
<protein>
    <submittedName>
        <fullName evidence="1">Uncharacterized protein</fullName>
    </submittedName>
</protein>
<dbReference type="EnsemblPlants" id="AVESA.00010b.r2.4AG0578790.1">
    <property type="protein sequence ID" value="AVESA.00010b.r2.4AG0578790.1.CDS.1"/>
    <property type="gene ID" value="AVESA.00010b.r2.4AG0578790"/>
</dbReference>
<sequence length="121" mass="13430">MKTLGWNCQGVGKTLGNPKLCHLARMISATKPQVTFISETKNAKFTSAQISTRFNVNDSIIVPSRNRSGGLWMLWSDEVEVSVHMTSLNLVLSLVTDRSRNQKFGLICIYGDPYHRAAGCI</sequence>
<evidence type="ECO:0000313" key="2">
    <source>
        <dbReference type="Proteomes" id="UP001732700"/>
    </source>
</evidence>
<keyword evidence="2" id="KW-1185">Reference proteome</keyword>